<evidence type="ECO:0000313" key="10">
    <source>
        <dbReference type="Proteomes" id="UP001059041"/>
    </source>
</evidence>
<feature type="compositionally biased region" description="Basic and acidic residues" evidence="7">
    <location>
        <begin position="49"/>
        <end position="61"/>
    </location>
</feature>
<dbReference type="Gene3D" id="1.20.5.2480">
    <property type="match status" value="1"/>
</dbReference>
<evidence type="ECO:0000259" key="8">
    <source>
        <dbReference type="PROSITE" id="PS50845"/>
    </source>
</evidence>
<dbReference type="GO" id="GO:0071787">
    <property type="term" value="P:endoplasmic reticulum tubular network formation"/>
    <property type="evidence" value="ECO:0007669"/>
    <property type="project" value="TreeGrafter"/>
</dbReference>
<name>A0A9W7TJ40_TRIRA</name>
<dbReference type="Pfam" id="PF02453">
    <property type="entry name" value="Reticulon"/>
    <property type="match status" value="1"/>
</dbReference>
<feature type="compositionally biased region" description="Polar residues" evidence="7">
    <location>
        <begin position="334"/>
        <end position="345"/>
    </location>
</feature>
<gene>
    <name evidence="9" type="ORF">IRJ41_010728</name>
</gene>
<protein>
    <recommendedName>
        <fullName evidence="6">Reticulon</fullName>
    </recommendedName>
</protein>
<accession>A0A9W7TJ40</accession>
<feature type="region of interest" description="Disordered" evidence="7">
    <location>
        <begin position="458"/>
        <end position="570"/>
    </location>
</feature>
<feature type="region of interest" description="Disordered" evidence="7">
    <location>
        <begin position="220"/>
        <end position="430"/>
    </location>
</feature>
<evidence type="ECO:0000256" key="1">
    <source>
        <dbReference type="ARBA" id="ARBA00004477"/>
    </source>
</evidence>
<feature type="region of interest" description="Disordered" evidence="7">
    <location>
        <begin position="143"/>
        <end position="170"/>
    </location>
</feature>
<evidence type="ECO:0000256" key="3">
    <source>
        <dbReference type="ARBA" id="ARBA00022824"/>
    </source>
</evidence>
<dbReference type="GO" id="GO:0043005">
    <property type="term" value="C:neuron projection"/>
    <property type="evidence" value="ECO:0007669"/>
    <property type="project" value="TreeGrafter"/>
</dbReference>
<feature type="transmembrane region" description="Helical" evidence="6">
    <location>
        <begin position="708"/>
        <end position="729"/>
    </location>
</feature>
<dbReference type="GO" id="GO:0030182">
    <property type="term" value="P:neuron differentiation"/>
    <property type="evidence" value="ECO:0007669"/>
    <property type="project" value="TreeGrafter"/>
</dbReference>
<comment type="caution">
    <text evidence="6">Lacks conserved residue(s) required for the propagation of feature annotation.</text>
</comment>
<keyword evidence="10" id="KW-1185">Reference proteome</keyword>
<dbReference type="InterPro" id="IPR003388">
    <property type="entry name" value="Reticulon"/>
</dbReference>
<keyword evidence="4 6" id="KW-1133">Transmembrane helix</keyword>
<organism evidence="9 10">
    <name type="scientific">Triplophysa rosa</name>
    <name type="common">Cave loach</name>
    <dbReference type="NCBI Taxonomy" id="992332"/>
    <lineage>
        <taxon>Eukaryota</taxon>
        <taxon>Metazoa</taxon>
        <taxon>Chordata</taxon>
        <taxon>Craniata</taxon>
        <taxon>Vertebrata</taxon>
        <taxon>Euteleostomi</taxon>
        <taxon>Actinopterygii</taxon>
        <taxon>Neopterygii</taxon>
        <taxon>Teleostei</taxon>
        <taxon>Ostariophysi</taxon>
        <taxon>Cypriniformes</taxon>
        <taxon>Nemacheilidae</taxon>
        <taxon>Triplophysa</taxon>
    </lineage>
</organism>
<feature type="compositionally biased region" description="Polar residues" evidence="7">
    <location>
        <begin position="265"/>
        <end position="282"/>
    </location>
</feature>
<dbReference type="InterPro" id="IPR046964">
    <property type="entry name" value="RTN1-4"/>
</dbReference>
<feature type="compositionally biased region" description="Basic and acidic residues" evidence="7">
    <location>
        <begin position="537"/>
        <end position="553"/>
    </location>
</feature>
<dbReference type="PANTHER" id="PTHR45799">
    <property type="entry name" value="RETICULON-LIKE PROTEIN"/>
    <property type="match status" value="1"/>
</dbReference>
<evidence type="ECO:0000256" key="2">
    <source>
        <dbReference type="ARBA" id="ARBA00022692"/>
    </source>
</evidence>
<feature type="compositionally biased region" description="Basic and acidic residues" evidence="7">
    <location>
        <begin position="511"/>
        <end position="523"/>
    </location>
</feature>
<feature type="compositionally biased region" description="Polar residues" evidence="7">
    <location>
        <begin position="404"/>
        <end position="430"/>
    </location>
</feature>
<comment type="caution">
    <text evidence="9">The sequence shown here is derived from an EMBL/GenBank/DDBJ whole genome shotgun (WGS) entry which is preliminary data.</text>
</comment>
<keyword evidence="2 6" id="KW-0812">Transmembrane</keyword>
<evidence type="ECO:0000256" key="5">
    <source>
        <dbReference type="ARBA" id="ARBA00023136"/>
    </source>
</evidence>
<keyword evidence="5 6" id="KW-0472">Membrane</keyword>
<dbReference type="GO" id="GO:0005789">
    <property type="term" value="C:endoplasmic reticulum membrane"/>
    <property type="evidence" value="ECO:0007669"/>
    <property type="project" value="UniProtKB-SubCell"/>
</dbReference>
<dbReference type="PANTHER" id="PTHR45799:SF6">
    <property type="entry name" value="RETICULON"/>
    <property type="match status" value="1"/>
</dbReference>
<feature type="compositionally biased region" description="Basic and acidic residues" evidence="7">
    <location>
        <begin position="152"/>
        <end position="164"/>
    </location>
</feature>
<dbReference type="EMBL" id="JAFHDT010000015">
    <property type="protein sequence ID" value="KAI7799753.1"/>
    <property type="molecule type" value="Genomic_DNA"/>
</dbReference>
<proteinExistence type="predicted"/>
<dbReference type="OrthoDB" id="567788at2759"/>
<feature type="domain" description="Reticulon" evidence="8">
    <location>
        <begin position="579"/>
        <end position="766"/>
    </location>
</feature>
<comment type="subcellular location">
    <subcellularLocation>
        <location evidence="1">Endoplasmic reticulum membrane</location>
        <topology evidence="1">Multi-pass membrane protein</topology>
    </subcellularLocation>
</comment>
<feature type="compositionally biased region" description="Low complexity" evidence="7">
    <location>
        <begin position="485"/>
        <end position="498"/>
    </location>
</feature>
<sequence length="766" mass="83880">MSVKPEAGSAGGWCEDYPEETGRFGSTTARRDDLGEQRHMRDVEDDSSEEKQFFSHPESDRQPLPVVMETASTDKSGLNFQKTSTDDCDLYTSLLSNQSYASHEDTSYFSGNLGRAEEKQTPHTDDFISGSHSLLLTSDSGIEITSTGDLSDSSHKTHDSEKPFDSSYNYMDITSKEDSLSSQRPLEDWRMSGLSEPTQYTMLEKSPSPVEVDVEELGSAAVHDSQTFPYVEEPSDEELSDYQPYRSPGTGSSASPVKITLCDTPPTSESPTTVQHSPTVTVSEKESILSLGLEGVPTVTLSEADDDSPESSTPPLTDESDSPSDPNIQAVETKITSSTPDKTQASPSSPSQPTFKQDRSPTEVKISPTKPSPTISPPSQDVEGSGAESGDSEIELVSEELTPQAPTSDYMSFSKKPNITPASTVPSVLSSAPVTAPAFASGPMQYSILREEREAELDSELALESCGEESPKRLSHDSTQPVKNPTTPHSTTAHHVTPTPSPTVPTPTCAPKEKTPTTEEKPKVSTTQVPSLGLPELKVEHPIGEVPRGERRRSSQGRRGSERQTAPPAIFQGLTREKAMELLYWRDLKQSGLVFGSVLLLLFSLTQFSVVSVVAYLALASLSAAISFRVYKSVLQAVQKTDEGHPFKTYLDVEMSLSHDQMQKYAEKAQYYINSTLKELRRLFLVQDLVDSLKFAVLMWLLTYVGALFNGLTLLIMVVVSMFSMPVVYEKYQAQIDQYMDLIRTNVNSVVAKIQEKIPGAKRKAE</sequence>
<evidence type="ECO:0000256" key="7">
    <source>
        <dbReference type="SAM" id="MobiDB-lite"/>
    </source>
</evidence>
<evidence type="ECO:0000313" key="9">
    <source>
        <dbReference type="EMBL" id="KAI7799753.1"/>
    </source>
</evidence>
<dbReference type="FunFam" id="1.20.5.2480:FF:000001">
    <property type="entry name" value="Reticulon"/>
    <property type="match status" value="1"/>
</dbReference>
<keyword evidence="3" id="KW-0256">Endoplasmic reticulum</keyword>
<dbReference type="AlphaFoldDB" id="A0A9W7TJ40"/>
<feature type="region of interest" description="Disordered" evidence="7">
    <location>
        <begin position="1"/>
        <end position="65"/>
    </location>
</feature>
<reference evidence="9" key="1">
    <citation type="submission" date="2021-02" db="EMBL/GenBank/DDBJ databases">
        <title>Comparative genomics reveals that relaxation of natural selection precedes convergent phenotypic evolution of cavefish.</title>
        <authorList>
            <person name="Peng Z."/>
        </authorList>
    </citation>
    <scope>NUCLEOTIDE SEQUENCE</scope>
    <source>
        <tissue evidence="9">Muscle</tissue>
    </source>
</reference>
<dbReference type="PROSITE" id="PS50845">
    <property type="entry name" value="RETICULON"/>
    <property type="match status" value="1"/>
</dbReference>
<dbReference type="GO" id="GO:0014069">
    <property type="term" value="C:postsynaptic density"/>
    <property type="evidence" value="ECO:0007669"/>
    <property type="project" value="TreeGrafter"/>
</dbReference>
<dbReference type="Proteomes" id="UP001059041">
    <property type="component" value="Linkage Group LG15"/>
</dbReference>
<evidence type="ECO:0000256" key="4">
    <source>
        <dbReference type="ARBA" id="ARBA00022989"/>
    </source>
</evidence>
<evidence type="ECO:0000256" key="6">
    <source>
        <dbReference type="RuleBase" id="RU210713"/>
    </source>
</evidence>
<feature type="compositionally biased region" description="Basic and acidic residues" evidence="7">
    <location>
        <begin position="29"/>
        <end position="42"/>
    </location>
</feature>
<dbReference type="GO" id="GO:0007420">
    <property type="term" value="P:brain development"/>
    <property type="evidence" value="ECO:0007669"/>
    <property type="project" value="TreeGrafter"/>
</dbReference>